<dbReference type="InterPro" id="IPR049082">
    <property type="entry name" value="T7SS_signal"/>
</dbReference>
<feature type="region of interest" description="Disordered" evidence="2">
    <location>
        <begin position="375"/>
        <end position="655"/>
    </location>
</feature>
<sequence length="1843" mass="199103">MGIGDFLNSVGDAIEDGVESATEKVGQAYNTVLDAESKVAKAVGADGLSEWLDDLGDKVVDATGGAVPEKELGETTDPKELIRGDVAKINEVTGHLGKIGTSIEQTGDALRKIDTADWTGDAAAAFDEEFAKQPKLWWDGADAMSKAKTALDAWAHEVTAAQAKAADAIAKWEEADREERDRKNAWNALSDDDRKGKNLTDTWTSIRDAARAILSGARTQRDNAADAAVAAISAATATAPTEPPFLSRWGSNFEDLGAAMEQARLNFSTGLLTSLTGMVQFVRSIYPIDAYNMTHPAEYLSKMSDLGTGMVLAAADPKATGAAMLAGFKTNPSEALGAFAGDALLTAATGGAGGAAKASATVVDKAADASRLGRALDDAPAAPTTPPAVTKADNPSAPPTNPATTPDGPSAPTNPAGHNGDSPAATPDATNPAAATPENPAAAAPESPSPATQTGDTAPAATPDSPASPLTGATDDAAPPGGDPSTPHATTPDPDTQAPNTPDNPVASPDTPNNPADRPAETDGTNPNPAATAPDGRSPENDSGPLAPHSDGDTPANSDDAAPPASHSDDTGNPAARPDEDGNPGGDNDGTQPGAHTPETGATPDRPDNSGPEARATTDAGGNGEPSAGEAGQRNPPETDSTRDQTTEGGDPVNIATGEFLLPLTDLDLPGVLRLALKRAHHSNYRFGRWFGPSWSATLDMRVVVEDDCVTVVFEDGMLLPYPHAEVGVGVEPITGGQRWTLTRTEIGGYRLWDPDRELVWHFAPEPSLDGLDTLLGNFAISAIIDRHHNRIRFHYNSNGDPIEVTHSGGYRVVLDSSDGRVTAISVVGDIDGTETATRVREFGYENGELTTVTNGIGGVTRFSYDEQHRMLSWTDSNGSWVTNTYDESGRVVFQRGTNGVFDAEYEYLEFGNGTGRLTRMTDSRGAVTGYGFDNDLRLRDVRAADGGHRHIDYNVGRKPLAVTEPDGATTTYTYTDNGDVASITRPDGLEITIDYSYPNRPSTITNADGTTQHREWDKAGNLVATIDPAGARTEYRYHECGAVAEIRDPDGAVTHIDVDDAGLPVKVTDPYGATTEIERDIFGRPSRLTDQLGAVTHYEWTPEGKPARRIDPDGHSETWTYDGENNLLTHTDRAGGVTNYAYGGFDKVSTRTDPDGSVHRYLYDTERSLTAVINPLGQRWTYEYGLDGRLKAETDYTGATTRYTHTLTGRIATVTPATGVTRHHRYDILGNLTSITADTGEYLAYTHDPAGRVLTAINGTDETRTHTLQFTYTPTGQVATQQLDDQPPMVNDHDHRGRRIRRTTPTGGVTTWQHNTLGHVTAMTADGTDIAFTHDPAGRLTGWRIGEVQIDRTFTPTGNIASQHVTGFPAQEFTLDLGDFGPSASHRPDPFTIRRDDYTYRPDGYLTHHATTRPNTGTTHTTYALDPIGRVNTITRDNAVTEAYEYDALSNITASLPTAADPGIADPPAHRQMEGREYHNNLLVRDGRNHYYYDPAGRLIRKVTTRISRKPAVWHFRYNAFDQLIEVYTPTEEWWQYSYDGWGRRTAKYRRFDLSSAENRAQYHWDGYQLIEELRSTTSTRWQYRPASFAPICQTEMRPGGLQFYAVACVNADTPAEIVDPKSAVSAARSATNLWGKTVWLGSADSSIRFPGQIYDPETGLHYNNHRSYDPETGRYLTIDPLGRAPAPNPHTYPRNPTVWSDPLGLQPDYVAKGDHSNPFSDRESAEQAAFELAGVPYGRDPDFEWSVTSDRSLQGIPGHIYSDNPTHWGTFRQFELDGMGSRVVVEHTNDPAGPHFHAGMPKGDSSRNFVNFGWDLTKNADPLERYQKMDKPRGDHHFFYE</sequence>
<gene>
    <name evidence="6" type="ORF">DFR69_102636</name>
</gene>
<feature type="domain" description="Teneurin-like YD-shell" evidence="5">
    <location>
        <begin position="1116"/>
        <end position="1283"/>
    </location>
</feature>
<feature type="domain" description="Teneurin-like YD-shell" evidence="5">
    <location>
        <begin position="1409"/>
        <end position="1681"/>
    </location>
</feature>
<keyword evidence="1" id="KW-0677">Repeat</keyword>
<feature type="region of interest" description="Disordered" evidence="2">
    <location>
        <begin position="1284"/>
        <end position="1309"/>
    </location>
</feature>
<feature type="domain" description="Teneurin-like YD-shell" evidence="5">
    <location>
        <begin position="913"/>
        <end position="1048"/>
    </location>
</feature>
<dbReference type="InterPro" id="IPR056823">
    <property type="entry name" value="TEN-like_YD-shell"/>
</dbReference>
<evidence type="ECO:0000256" key="2">
    <source>
        <dbReference type="SAM" id="MobiDB-lite"/>
    </source>
</evidence>
<dbReference type="InterPro" id="IPR050708">
    <property type="entry name" value="T6SS_VgrG/RHS"/>
</dbReference>
<name>A0A317NX85_9NOCA</name>
<dbReference type="Gene3D" id="2.180.10.10">
    <property type="entry name" value="RHS repeat-associated core"/>
    <property type="match status" value="3"/>
</dbReference>
<dbReference type="Pfam" id="PF25023">
    <property type="entry name" value="TEN_YD-shell"/>
    <property type="match status" value="3"/>
</dbReference>
<organism evidence="6 7">
    <name type="scientific">Nocardia neocaledoniensis</name>
    <dbReference type="NCBI Taxonomy" id="236511"/>
    <lineage>
        <taxon>Bacteria</taxon>
        <taxon>Bacillati</taxon>
        <taxon>Actinomycetota</taxon>
        <taxon>Actinomycetes</taxon>
        <taxon>Mycobacteriales</taxon>
        <taxon>Nocardiaceae</taxon>
        <taxon>Nocardia</taxon>
    </lineage>
</organism>
<dbReference type="Proteomes" id="UP000246410">
    <property type="component" value="Unassembled WGS sequence"/>
</dbReference>
<dbReference type="PRINTS" id="PR00394">
    <property type="entry name" value="RHSPROTEIN"/>
</dbReference>
<dbReference type="Pfam" id="PF05593">
    <property type="entry name" value="RHS_repeat"/>
    <property type="match status" value="1"/>
</dbReference>
<dbReference type="InterPro" id="IPR045351">
    <property type="entry name" value="DUF6531"/>
</dbReference>
<dbReference type="EMBL" id="QGTL01000002">
    <property type="protein sequence ID" value="PWV79573.1"/>
    <property type="molecule type" value="Genomic_DNA"/>
</dbReference>
<dbReference type="PANTHER" id="PTHR32305:SF15">
    <property type="entry name" value="PROTEIN RHSA-RELATED"/>
    <property type="match status" value="1"/>
</dbReference>
<feature type="domain" description="DUF6531" evidence="3">
    <location>
        <begin position="650"/>
        <end position="722"/>
    </location>
</feature>
<dbReference type="NCBIfam" id="TIGR01643">
    <property type="entry name" value="YD_repeat_2x"/>
    <property type="match status" value="9"/>
</dbReference>
<accession>A0A317NX85</accession>
<dbReference type="RefSeq" id="WP_110036669.1">
    <property type="nucleotide sequence ID" value="NZ_QGTL01000002.1"/>
</dbReference>
<keyword evidence="7" id="KW-1185">Reference proteome</keyword>
<evidence type="ECO:0000313" key="6">
    <source>
        <dbReference type="EMBL" id="PWV79573.1"/>
    </source>
</evidence>
<evidence type="ECO:0000259" key="4">
    <source>
        <dbReference type="Pfam" id="PF21725"/>
    </source>
</evidence>
<protein>
    <submittedName>
        <fullName evidence="6">RHS repeat-associated protein</fullName>
    </submittedName>
</protein>
<proteinExistence type="predicted"/>
<comment type="caution">
    <text evidence="6">The sequence shown here is derived from an EMBL/GenBank/DDBJ whole genome shotgun (WGS) entry which is preliminary data.</text>
</comment>
<feature type="compositionally biased region" description="Polar residues" evidence="2">
    <location>
        <begin position="487"/>
        <end position="503"/>
    </location>
</feature>
<evidence type="ECO:0000259" key="3">
    <source>
        <dbReference type="Pfam" id="PF20148"/>
    </source>
</evidence>
<dbReference type="PANTHER" id="PTHR32305">
    <property type="match status" value="1"/>
</dbReference>
<feature type="compositionally biased region" description="Low complexity" evidence="2">
    <location>
        <begin position="555"/>
        <end position="566"/>
    </location>
</feature>
<reference evidence="6 7" key="1">
    <citation type="submission" date="2018-05" db="EMBL/GenBank/DDBJ databases">
        <title>Genomic Encyclopedia of Type Strains, Phase IV (KMG-IV): sequencing the most valuable type-strain genomes for metagenomic binning, comparative biology and taxonomic classification.</title>
        <authorList>
            <person name="Goeker M."/>
        </authorList>
    </citation>
    <scope>NUCLEOTIDE SEQUENCE [LARGE SCALE GENOMIC DNA]</scope>
    <source>
        <strain evidence="6 7">DSM 44717</strain>
    </source>
</reference>
<feature type="domain" description="Putative T7SS secretion signal" evidence="4">
    <location>
        <begin position="15"/>
        <end position="243"/>
    </location>
</feature>
<evidence type="ECO:0000313" key="7">
    <source>
        <dbReference type="Proteomes" id="UP000246410"/>
    </source>
</evidence>
<dbReference type="Pfam" id="PF20148">
    <property type="entry name" value="DUF6531"/>
    <property type="match status" value="1"/>
</dbReference>
<dbReference type="InterPro" id="IPR031325">
    <property type="entry name" value="RHS_repeat"/>
</dbReference>
<dbReference type="NCBIfam" id="TIGR03696">
    <property type="entry name" value="Rhs_assc_core"/>
    <property type="match status" value="1"/>
</dbReference>
<dbReference type="InterPro" id="IPR006530">
    <property type="entry name" value="YD"/>
</dbReference>
<evidence type="ECO:0000259" key="5">
    <source>
        <dbReference type="Pfam" id="PF25023"/>
    </source>
</evidence>
<dbReference type="InterPro" id="IPR022385">
    <property type="entry name" value="Rhs_assc_core"/>
</dbReference>
<feature type="compositionally biased region" description="Low complexity" evidence="2">
    <location>
        <begin position="421"/>
        <end position="471"/>
    </location>
</feature>
<evidence type="ECO:0000256" key="1">
    <source>
        <dbReference type="ARBA" id="ARBA00022737"/>
    </source>
</evidence>
<dbReference type="Pfam" id="PF21725">
    <property type="entry name" value="T7SS_signal"/>
    <property type="match status" value="1"/>
</dbReference>